<dbReference type="STRING" id="694427.Palpr_1727"/>
<name>E4T572_PALPW</name>
<comment type="similarity">
    <text evidence="1">Belongs to the mannose-6-phosphate isomerase type 2 family.</text>
</comment>
<evidence type="ECO:0000256" key="5">
    <source>
        <dbReference type="ARBA" id="ARBA00022741"/>
    </source>
</evidence>
<evidence type="ECO:0000313" key="9">
    <source>
        <dbReference type="EMBL" id="ADQ79866.1"/>
    </source>
</evidence>
<dbReference type="HOGENOM" id="CLU_035527_0_1_10"/>
<evidence type="ECO:0000256" key="7">
    <source>
        <dbReference type="ARBA" id="ARBA00047343"/>
    </source>
</evidence>
<comment type="catalytic activity">
    <reaction evidence="7">
        <text>alpha-D-mannose 1-phosphate + GTP + H(+) = GDP-alpha-D-mannose + diphosphate</text>
        <dbReference type="Rhea" id="RHEA:15229"/>
        <dbReference type="ChEBI" id="CHEBI:15378"/>
        <dbReference type="ChEBI" id="CHEBI:33019"/>
        <dbReference type="ChEBI" id="CHEBI:37565"/>
        <dbReference type="ChEBI" id="CHEBI:57527"/>
        <dbReference type="ChEBI" id="CHEBI:58409"/>
        <dbReference type="EC" id="2.7.7.13"/>
    </reaction>
</comment>
<dbReference type="AlphaFoldDB" id="E4T572"/>
<evidence type="ECO:0000256" key="2">
    <source>
        <dbReference type="ARBA" id="ARBA00012387"/>
    </source>
</evidence>
<accession>E4T572</accession>
<dbReference type="Pfam" id="PF00483">
    <property type="entry name" value="NTP_transferase"/>
    <property type="match status" value="1"/>
</dbReference>
<keyword evidence="6" id="KW-0342">GTP-binding</keyword>
<dbReference type="PANTHER" id="PTHR46390">
    <property type="entry name" value="MANNOSE-1-PHOSPHATE GUANYLYLTRANSFERASE"/>
    <property type="match status" value="1"/>
</dbReference>
<keyword evidence="4 9" id="KW-0548">Nucleotidyltransferase</keyword>
<dbReference type="InterPro" id="IPR005835">
    <property type="entry name" value="NTP_transferase_dom"/>
</dbReference>
<keyword evidence="3 9" id="KW-0808">Transferase</keyword>
<reference evidence="9 10" key="2">
    <citation type="journal article" date="2011" name="Stand. Genomic Sci.">
        <title>Complete genome sequence of Paludibacter propionicigenes type strain (WB4).</title>
        <authorList>
            <person name="Gronow S."/>
            <person name="Munk C."/>
            <person name="Lapidus A."/>
            <person name="Nolan M."/>
            <person name="Lucas S."/>
            <person name="Hammon N."/>
            <person name="Deshpande S."/>
            <person name="Cheng J.F."/>
            <person name="Tapia R."/>
            <person name="Han C."/>
            <person name="Goodwin L."/>
            <person name="Pitluck S."/>
            <person name="Liolios K."/>
            <person name="Ivanova N."/>
            <person name="Mavromatis K."/>
            <person name="Mikhailova N."/>
            <person name="Pati A."/>
            <person name="Chen A."/>
            <person name="Palaniappan K."/>
            <person name="Land M."/>
            <person name="Hauser L."/>
            <person name="Chang Y.J."/>
            <person name="Jeffries C.D."/>
            <person name="Brambilla E."/>
            <person name="Rohde M."/>
            <person name="Goker M."/>
            <person name="Detter J.C."/>
            <person name="Woyke T."/>
            <person name="Bristow J."/>
            <person name="Eisen J.A."/>
            <person name="Markowitz V."/>
            <person name="Hugenholtz P."/>
            <person name="Kyrpides N.C."/>
            <person name="Klenk H.P."/>
        </authorList>
    </citation>
    <scope>NUCLEOTIDE SEQUENCE [LARGE SCALE GENOMIC DNA]</scope>
    <source>
        <strain evidence="10">DSM 17365 / JCM 13257 / WB4</strain>
    </source>
</reference>
<keyword evidence="10" id="KW-1185">Reference proteome</keyword>
<keyword evidence="5" id="KW-0547">Nucleotide-binding</keyword>
<evidence type="ECO:0000256" key="1">
    <source>
        <dbReference type="ARBA" id="ARBA00006115"/>
    </source>
</evidence>
<dbReference type="Proteomes" id="UP000008718">
    <property type="component" value="Chromosome"/>
</dbReference>
<dbReference type="KEGG" id="ppn:Palpr_1727"/>
<dbReference type="GO" id="GO:0004475">
    <property type="term" value="F:mannose-1-phosphate guanylyltransferase (GTP) activity"/>
    <property type="evidence" value="ECO:0007669"/>
    <property type="project" value="UniProtKB-EC"/>
</dbReference>
<dbReference type="InterPro" id="IPR029044">
    <property type="entry name" value="Nucleotide-diphossugar_trans"/>
</dbReference>
<gene>
    <name evidence="9" type="ordered locus">Palpr_1727</name>
</gene>
<dbReference type="GO" id="GO:0005525">
    <property type="term" value="F:GTP binding"/>
    <property type="evidence" value="ECO:0007669"/>
    <property type="project" value="UniProtKB-KW"/>
</dbReference>
<dbReference type="FunFam" id="3.90.550.10:FF:000046">
    <property type="entry name" value="Mannose-1-phosphate guanylyltransferase (GDP)"/>
    <property type="match status" value="1"/>
</dbReference>
<dbReference type="eggNOG" id="COG0836">
    <property type="taxonomic scope" value="Bacteria"/>
</dbReference>
<dbReference type="SUPFAM" id="SSF159283">
    <property type="entry name" value="Guanosine diphospho-D-mannose pyrophosphorylase/mannose-6-phosphate isomerase linker domain"/>
    <property type="match status" value="1"/>
</dbReference>
<dbReference type="RefSeq" id="WP_013445235.1">
    <property type="nucleotide sequence ID" value="NC_014734.1"/>
</dbReference>
<dbReference type="EC" id="2.7.7.13" evidence="2"/>
<evidence type="ECO:0000256" key="4">
    <source>
        <dbReference type="ARBA" id="ARBA00022695"/>
    </source>
</evidence>
<reference key="1">
    <citation type="submission" date="2010-11" db="EMBL/GenBank/DDBJ databases">
        <title>The complete genome of Paludibacter propionicigenes DSM 17365.</title>
        <authorList>
            <consortium name="US DOE Joint Genome Institute (JGI-PGF)"/>
            <person name="Lucas S."/>
            <person name="Copeland A."/>
            <person name="Lapidus A."/>
            <person name="Bruce D."/>
            <person name="Goodwin L."/>
            <person name="Pitluck S."/>
            <person name="Kyrpides N."/>
            <person name="Mavromatis K."/>
            <person name="Ivanova N."/>
            <person name="Munk A.C."/>
            <person name="Brettin T."/>
            <person name="Detter J.C."/>
            <person name="Han C."/>
            <person name="Tapia R."/>
            <person name="Land M."/>
            <person name="Hauser L."/>
            <person name="Markowitz V."/>
            <person name="Cheng J.-F."/>
            <person name="Hugenholtz P."/>
            <person name="Woyke T."/>
            <person name="Wu D."/>
            <person name="Gronow S."/>
            <person name="Wellnitz S."/>
            <person name="Brambilla E."/>
            <person name="Klenk H.-P."/>
            <person name="Eisen J.A."/>
        </authorList>
    </citation>
    <scope>NUCLEOTIDE SEQUENCE</scope>
    <source>
        <strain>WB4</strain>
    </source>
</reference>
<evidence type="ECO:0000259" key="8">
    <source>
        <dbReference type="Pfam" id="PF00483"/>
    </source>
</evidence>
<dbReference type="SUPFAM" id="SSF53448">
    <property type="entry name" value="Nucleotide-diphospho-sugar transferases"/>
    <property type="match status" value="1"/>
</dbReference>
<organism evidence="9 10">
    <name type="scientific">Paludibacter propionicigenes (strain DSM 17365 / JCM 13257 / WB4)</name>
    <dbReference type="NCBI Taxonomy" id="694427"/>
    <lineage>
        <taxon>Bacteria</taxon>
        <taxon>Pseudomonadati</taxon>
        <taxon>Bacteroidota</taxon>
        <taxon>Bacteroidia</taxon>
        <taxon>Bacteroidales</taxon>
        <taxon>Paludibacteraceae</taxon>
        <taxon>Paludibacter</taxon>
    </lineage>
</organism>
<dbReference type="InterPro" id="IPR051161">
    <property type="entry name" value="Mannose-6P_isomerase_type2"/>
</dbReference>
<feature type="domain" description="Nucleotidyl transferase" evidence="8">
    <location>
        <begin position="7"/>
        <end position="286"/>
    </location>
</feature>
<dbReference type="GO" id="GO:0009298">
    <property type="term" value="P:GDP-mannose biosynthetic process"/>
    <property type="evidence" value="ECO:0007669"/>
    <property type="project" value="TreeGrafter"/>
</dbReference>
<proteinExistence type="inferred from homology"/>
<dbReference type="PANTHER" id="PTHR46390:SF1">
    <property type="entry name" value="MANNOSE-1-PHOSPHATE GUANYLYLTRANSFERASE"/>
    <property type="match status" value="1"/>
</dbReference>
<evidence type="ECO:0000256" key="3">
    <source>
        <dbReference type="ARBA" id="ARBA00022679"/>
    </source>
</evidence>
<dbReference type="CDD" id="cd02509">
    <property type="entry name" value="GDP-M1P_Guanylyltransferase"/>
    <property type="match status" value="1"/>
</dbReference>
<sequence>MENNYCIIMAGGVGSRFWPFSRNNRPKQFLDFFGTGRSLLQLTFDRINHLVPAENIIIVSNIIYKDLILEQLPKIKADQVLLEPNRRNTAPCIAYAINRIKAMTDKANIIVAPSDHLILKETDFLDTIKTGLDFVDKNDCILTLGIKPSRPETGYGYIQISEGETNLRKVKTFTEKPNAELAQVFYETGEFFWNSGIFLWNLQTIVKAFDELLPEVANKFNAGEKFYNTANEQAFIDEMYASCPNISIDYGIMEKAKDVHVLCSDFGWTDLGTWGSLYEMSPKDENENVALKCKTAFYESEGNIVVLPPEKLAVIQDLKGYIVAESDNVLLICKLEEEQRIRQFVNDMNVTFDGKFN</sequence>
<dbReference type="Gene3D" id="3.90.550.10">
    <property type="entry name" value="Spore Coat Polysaccharide Biosynthesis Protein SpsA, Chain A"/>
    <property type="match status" value="1"/>
</dbReference>
<evidence type="ECO:0000256" key="6">
    <source>
        <dbReference type="ARBA" id="ARBA00023134"/>
    </source>
</evidence>
<dbReference type="EMBL" id="CP002345">
    <property type="protein sequence ID" value="ADQ79866.1"/>
    <property type="molecule type" value="Genomic_DNA"/>
</dbReference>
<protein>
    <recommendedName>
        <fullName evidence="2">mannose-1-phosphate guanylyltransferase</fullName>
        <ecNumber evidence="2">2.7.7.13</ecNumber>
    </recommendedName>
</protein>
<evidence type="ECO:0000313" key="10">
    <source>
        <dbReference type="Proteomes" id="UP000008718"/>
    </source>
</evidence>
<dbReference type="InterPro" id="IPR049577">
    <property type="entry name" value="GMPP_N"/>
</dbReference>